<evidence type="ECO:0000313" key="2">
    <source>
        <dbReference type="Proteomes" id="UP000178935"/>
    </source>
</evidence>
<gene>
    <name evidence="1" type="ORF">A2561_01590</name>
</gene>
<reference evidence="1 2" key="1">
    <citation type="journal article" date="2016" name="Nat. Commun.">
        <title>Thousands of microbial genomes shed light on interconnected biogeochemical processes in an aquifer system.</title>
        <authorList>
            <person name="Anantharaman K."/>
            <person name="Brown C.T."/>
            <person name="Hug L.A."/>
            <person name="Sharon I."/>
            <person name="Castelle C.J."/>
            <person name="Probst A.J."/>
            <person name="Thomas B.C."/>
            <person name="Singh A."/>
            <person name="Wilkins M.J."/>
            <person name="Karaoz U."/>
            <person name="Brodie E.L."/>
            <person name="Williams K.H."/>
            <person name="Hubbard S.S."/>
            <person name="Banfield J.F."/>
        </authorList>
    </citation>
    <scope>NUCLEOTIDE SEQUENCE [LARGE SCALE GENOMIC DNA]</scope>
</reference>
<accession>A0A1G2JQU1</accession>
<comment type="caution">
    <text evidence="1">The sequence shown here is derived from an EMBL/GenBank/DDBJ whole genome shotgun (WGS) entry which is preliminary data.</text>
</comment>
<evidence type="ECO:0000313" key="1">
    <source>
        <dbReference type="EMBL" id="OGZ89452.1"/>
    </source>
</evidence>
<evidence type="ECO:0008006" key="3">
    <source>
        <dbReference type="Google" id="ProtNLM"/>
    </source>
</evidence>
<dbReference type="Proteomes" id="UP000178935">
    <property type="component" value="Unassembled WGS sequence"/>
</dbReference>
<proteinExistence type="predicted"/>
<dbReference type="AlphaFoldDB" id="A0A1G2JQU1"/>
<protein>
    <recommendedName>
        <fullName evidence="3">Zinc-binding domain-containing protein</fullName>
    </recommendedName>
</protein>
<sequence length="566" mass="66822">MNQEIKVCQNCKKDFIIEPDDFAFYEKIKVPPPTFCPECRKQRRLSWRNDFNLCTSNCKLCGKSVVTLFSPESKMTVYCNKCWWSDKWNPRDYGVDYDSTKPFFVQIKELIQRVPILGLVNDDGIGSVNSEYTHDFAFSKNCYMVFSAWKIENVLYTSYIIAGKDIVDCTNILDFCDLIYEGLQLELCSRVKWSQNCTSCLDSAFLFDCKDCSNCFMCGGLRHKKYCFRNEQYTKEEYEKIVDSYKISTWLESERAKKEFEEFILTIPRKFANNKNCYNCTGDFLINGKNSKSCFNVQRPENDKWIENSDSPKDSYDLVCSGELSECYEGITSDHSSRNLFGIFTWKSQNVQYAHHCHTSHDLFGCASLRNAEYCILNKQYSKEEFEKLRAQIIQDMNNNPYTDSRGVKYKFGEFYPTELSYFGYNETIAQEQFPMTREEVFKNNWKWQDSFQLTKGKETIKSESIPEVIDDVKDQITKEILQCIDCERNYKITEAELTLYRRMQVPIPHRCFYCRLSTRLKKRNSYKLWHRKCMKPECTNEFETSYAPDRPEIVYCETCYNNEVA</sequence>
<organism evidence="1 2">
    <name type="scientific">Candidatus Staskawiczbacteria bacterium RIFOXYD1_FULL_32_13</name>
    <dbReference type="NCBI Taxonomy" id="1802234"/>
    <lineage>
        <taxon>Bacteria</taxon>
        <taxon>Candidatus Staskawicziibacteriota</taxon>
    </lineage>
</organism>
<dbReference type="EMBL" id="MHPU01000007">
    <property type="protein sequence ID" value="OGZ89452.1"/>
    <property type="molecule type" value="Genomic_DNA"/>
</dbReference>
<name>A0A1G2JQU1_9BACT</name>